<reference evidence="2" key="1">
    <citation type="submission" date="2022-11" db="UniProtKB">
        <authorList>
            <consortium name="WormBaseParasite"/>
        </authorList>
    </citation>
    <scope>IDENTIFICATION</scope>
</reference>
<evidence type="ECO:0000313" key="2">
    <source>
        <dbReference type="WBParaSite" id="JU765_v2.g5315.t1"/>
    </source>
</evidence>
<sequence length="137" mass="15918">MTQAKVNIQELILKCAEEKGREGVKLDRGIDHFLHVIPQFKNLIGKILIIFLVYVNLFENSGKEAFLKRYYDFWLHTREEVTVEIGDTGIKEKVIIRGLDTYGYLEVRSKQTGKVFSVHDNGNTFDMMKGLIRPKNR</sequence>
<name>A0AC34RBT3_9BILA</name>
<organism evidence="1 2">
    <name type="scientific">Panagrolaimus sp. JU765</name>
    <dbReference type="NCBI Taxonomy" id="591449"/>
    <lineage>
        <taxon>Eukaryota</taxon>
        <taxon>Metazoa</taxon>
        <taxon>Ecdysozoa</taxon>
        <taxon>Nematoda</taxon>
        <taxon>Chromadorea</taxon>
        <taxon>Rhabditida</taxon>
        <taxon>Tylenchina</taxon>
        <taxon>Panagrolaimomorpha</taxon>
        <taxon>Panagrolaimoidea</taxon>
        <taxon>Panagrolaimidae</taxon>
        <taxon>Panagrolaimus</taxon>
    </lineage>
</organism>
<dbReference type="Proteomes" id="UP000887576">
    <property type="component" value="Unplaced"/>
</dbReference>
<evidence type="ECO:0000313" key="1">
    <source>
        <dbReference type="Proteomes" id="UP000887576"/>
    </source>
</evidence>
<accession>A0AC34RBT3</accession>
<proteinExistence type="predicted"/>
<protein>
    <submittedName>
        <fullName evidence="2">Uncharacterized protein</fullName>
    </submittedName>
</protein>
<dbReference type="WBParaSite" id="JU765_v2.g5315.t1">
    <property type="protein sequence ID" value="JU765_v2.g5315.t1"/>
    <property type="gene ID" value="JU765_v2.g5315"/>
</dbReference>